<evidence type="ECO:0000313" key="3">
    <source>
        <dbReference type="Proteomes" id="UP001473302"/>
    </source>
</evidence>
<organism evidence="2 3">
    <name type="scientific">Mucor flavus</name>
    <dbReference type="NCBI Taxonomy" id="439312"/>
    <lineage>
        <taxon>Eukaryota</taxon>
        <taxon>Fungi</taxon>
        <taxon>Fungi incertae sedis</taxon>
        <taxon>Mucoromycota</taxon>
        <taxon>Mucoromycotina</taxon>
        <taxon>Mucoromycetes</taxon>
        <taxon>Mucorales</taxon>
        <taxon>Mucorineae</taxon>
        <taxon>Mucoraceae</taxon>
        <taxon>Mucor</taxon>
    </lineage>
</organism>
<dbReference type="EMBL" id="BAABUK010000003">
    <property type="protein sequence ID" value="GAA5808719.1"/>
    <property type="molecule type" value="Genomic_DNA"/>
</dbReference>
<keyword evidence="3" id="KW-1185">Reference proteome</keyword>
<evidence type="ECO:0000313" key="2">
    <source>
        <dbReference type="EMBL" id="GAA5808719.1"/>
    </source>
</evidence>
<name>A0ABP9YPE3_9FUNG</name>
<dbReference type="Proteomes" id="UP001473302">
    <property type="component" value="Unassembled WGS sequence"/>
</dbReference>
<sequence>MSQLNYENSLPRPQESDNASSSVTTATATTVESIETFSFEDAKAIIAEDMRTVHSLNMYSNSLSRFKRDVYESMEAPLTYETHLQHLLALSDIMYIEKKSFYPGLQSYFDEPIETIRQNMYNNFGFNQLNQKFPIDTMMTLINITNDLNRGTMSRIQAESKILALIIDNTDQIMIRLLLCVKSLVELLPLTNQKKESKEFELCTRYLQPCFQKLFDCDQDQLIFKWLNTNCFLDADADPNKNRPDGVVENDLMVIGYLEVKPIKHTKNHRKINMDLHRLCTFSKAGTINFNRKHMFQIMAVGTNVQFNISEAMEDILMVAELDCIRFPLSLDELPQLVPYLDRLYHVVDVIHKLCYTSNAFRVEESFKPALDAKVIKAIMKKSVDRNRENSFYRPRH</sequence>
<feature type="region of interest" description="Disordered" evidence="1">
    <location>
        <begin position="1"/>
        <end position="24"/>
    </location>
</feature>
<reference evidence="2 3" key="1">
    <citation type="submission" date="2024-04" db="EMBL/GenBank/DDBJ databases">
        <title>genome sequences of Mucor flavus KT1a and Helicostylum pulchrum KT1b strains isolated from the surface of a dry-aged beef.</title>
        <authorList>
            <person name="Toyotome T."/>
            <person name="Hosono M."/>
            <person name="Torimaru M."/>
            <person name="Fukuda K."/>
            <person name="Mikami N."/>
        </authorList>
    </citation>
    <scope>NUCLEOTIDE SEQUENCE [LARGE SCALE GENOMIC DNA]</scope>
    <source>
        <strain evidence="2 3">KT1a</strain>
    </source>
</reference>
<evidence type="ECO:0000256" key="1">
    <source>
        <dbReference type="SAM" id="MobiDB-lite"/>
    </source>
</evidence>
<gene>
    <name evidence="2" type="ORF">MFLAVUS_002114</name>
</gene>
<accession>A0ABP9YPE3</accession>
<comment type="caution">
    <text evidence="2">The sequence shown here is derived from an EMBL/GenBank/DDBJ whole genome shotgun (WGS) entry which is preliminary data.</text>
</comment>
<proteinExistence type="predicted"/>
<protein>
    <submittedName>
        <fullName evidence="2">Uncharacterized protein</fullName>
    </submittedName>
</protein>